<evidence type="ECO:0000313" key="5">
    <source>
        <dbReference type="Proteomes" id="UP000009097"/>
    </source>
</evidence>
<dbReference type="GO" id="GO:0000981">
    <property type="term" value="F:DNA-binding transcription factor activity, RNA polymerase II-specific"/>
    <property type="evidence" value="ECO:0007669"/>
    <property type="project" value="InterPro"/>
</dbReference>
<accession>A0A0J9UST2</accession>
<name>A0A0J9UST2_FUSO4</name>
<protein>
    <recommendedName>
        <fullName evidence="3">Zn(2)-C6 fungal-type domain-containing protein</fullName>
    </recommendedName>
</protein>
<dbReference type="InterPro" id="IPR036864">
    <property type="entry name" value="Zn2-C6_fun-type_DNA-bd_sf"/>
</dbReference>
<dbReference type="Gene3D" id="4.10.240.10">
    <property type="entry name" value="Zn(2)-C6 fungal-type DNA-binding domain"/>
    <property type="match status" value="1"/>
</dbReference>
<dbReference type="SUPFAM" id="SSF57701">
    <property type="entry name" value="Zn2/Cys6 DNA-binding domain"/>
    <property type="match status" value="1"/>
</dbReference>
<proteinExistence type="predicted"/>
<dbReference type="PANTHER" id="PTHR37534:SF46">
    <property type="entry name" value="ZN(II)2CYS6 TRANSCRIPTION FACTOR (EUROFUNG)"/>
    <property type="match status" value="1"/>
</dbReference>
<evidence type="ECO:0000256" key="1">
    <source>
        <dbReference type="ARBA" id="ARBA00023242"/>
    </source>
</evidence>
<dbReference type="VEuPathDB" id="FungiDB:FOXG_18857"/>
<dbReference type="RefSeq" id="XP_018239356.1">
    <property type="nucleotide sequence ID" value="XM_018398995.1"/>
</dbReference>
<dbReference type="OrthoDB" id="3251668at2759"/>
<organism evidence="4 5">
    <name type="scientific">Fusarium oxysporum f. sp. lycopersici (strain 4287 / CBS 123668 / FGSC 9935 / NRRL 34936)</name>
    <name type="common">Fusarium vascular wilt of tomato</name>
    <dbReference type="NCBI Taxonomy" id="426428"/>
    <lineage>
        <taxon>Eukaryota</taxon>
        <taxon>Fungi</taxon>
        <taxon>Dikarya</taxon>
        <taxon>Ascomycota</taxon>
        <taxon>Pezizomycotina</taxon>
        <taxon>Sordariomycetes</taxon>
        <taxon>Hypocreomycetidae</taxon>
        <taxon>Hypocreales</taxon>
        <taxon>Nectriaceae</taxon>
        <taxon>Fusarium</taxon>
        <taxon>Fusarium oxysporum species complex</taxon>
    </lineage>
</organism>
<gene>
    <name evidence="4" type="ORF">FOXG_18857</name>
</gene>
<reference evidence="4" key="2">
    <citation type="journal article" date="2010" name="Nature">
        <title>Comparative genomics reveals mobile pathogenicity chromosomes in Fusarium.</title>
        <authorList>
            <person name="Ma L.J."/>
            <person name="van der Does H.C."/>
            <person name="Borkovich K.A."/>
            <person name="Coleman J.J."/>
            <person name="Daboussi M.J."/>
            <person name="Di Pietro A."/>
            <person name="Dufresne M."/>
            <person name="Freitag M."/>
            <person name="Grabherr M."/>
            <person name="Henrissat B."/>
            <person name="Houterman P.M."/>
            <person name="Kang S."/>
            <person name="Shim W.B."/>
            <person name="Woloshuk C."/>
            <person name="Xie X."/>
            <person name="Xu J.R."/>
            <person name="Antoniw J."/>
            <person name="Baker S.E."/>
            <person name="Bluhm B.H."/>
            <person name="Breakspear A."/>
            <person name="Brown D.W."/>
            <person name="Butchko R.A."/>
            <person name="Chapman S."/>
            <person name="Coulson R."/>
            <person name="Coutinho P.M."/>
            <person name="Danchin E.G."/>
            <person name="Diener A."/>
            <person name="Gale L.R."/>
            <person name="Gardiner D.M."/>
            <person name="Goff S."/>
            <person name="Hammond-Kosack K.E."/>
            <person name="Hilburn K."/>
            <person name="Hua-Van A."/>
            <person name="Jonkers W."/>
            <person name="Kazan K."/>
            <person name="Kodira C.D."/>
            <person name="Koehrsen M."/>
            <person name="Kumar L."/>
            <person name="Lee Y.H."/>
            <person name="Li L."/>
            <person name="Manners J.M."/>
            <person name="Miranda-Saavedra D."/>
            <person name="Mukherjee M."/>
            <person name="Park G."/>
            <person name="Park J."/>
            <person name="Park S.Y."/>
            <person name="Proctor R.H."/>
            <person name="Regev A."/>
            <person name="Ruiz-Roldan M.C."/>
            <person name="Sain D."/>
            <person name="Sakthikumar S."/>
            <person name="Sykes S."/>
            <person name="Schwartz D.C."/>
            <person name="Turgeon B.G."/>
            <person name="Wapinski I."/>
            <person name="Yoder O."/>
            <person name="Young S."/>
            <person name="Zeng Q."/>
            <person name="Zhou S."/>
            <person name="Galagan J."/>
            <person name="Cuomo C.A."/>
            <person name="Kistler H.C."/>
            <person name="Rep M."/>
        </authorList>
    </citation>
    <scope>NUCLEOTIDE SEQUENCE [LARGE SCALE GENOMIC DNA]</scope>
    <source>
        <strain evidence="4">4287</strain>
    </source>
</reference>
<dbReference type="Pfam" id="PF00172">
    <property type="entry name" value="Zn_clus"/>
    <property type="match status" value="1"/>
</dbReference>
<dbReference type="GO" id="GO:0008270">
    <property type="term" value="F:zinc ion binding"/>
    <property type="evidence" value="ECO:0007669"/>
    <property type="project" value="InterPro"/>
</dbReference>
<dbReference type="EMBL" id="DS231699">
    <property type="protein sequence ID" value="KNB01311.1"/>
    <property type="molecule type" value="Genomic_DNA"/>
</dbReference>
<dbReference type="PROSITE" id="PS50048">
    <property type="entry name" value="ZN2_CY6_FUNGAL_2"/>
    <property type="match status" value="1"/>
</dbReference>
<feature type="domain" description="Zn(2)-C6 fungal-type" evidence="3">
    <location>
        <begin position="29"/>
        <end position="58"/>
    </location>
</feature>
<dbReference type="Proteomes" id="UP000009097">
    <property type="component" value="Unassembled WGS sequence"/>
</dbReference>
<dbReference type="SMART" id="SM00066">
    <property type="entry name" value="GAL4"/>
    <property type="match status" value="1"/>
</dbReference>
<keyword evidence="1" id="KW-0539">Nucleus</keyword>
<evidence type="ECO:0000259" key="3">
    <source>
        <dbReference type="PROSITE" id="PS50048"/>
    </source>
</evidence>
<dbReference type="CDD" id="cd00067">
    <property type="entry name" value="GAL4"/>
    <property type="match status" value="1"/>
</dbReference>
<dbReference type="PANTHER" id="PTHR37534">
    <property type="entry name" value="TRANSCRIPTIONAL ACTIVATOR PROTEIN UGA3"/>
    <property type="match status" value="1"/>
</dbReference>
<evidence type="ECO:0000256" key="2">
    <source>
        <dbReference type="SAM" id="MobiDB-lite"/>
    </source>
</evidence>
<dbReference type="GeneID" id="28959563"/>
<evidence type="ECO:0000313" key="4">
    <source>
        <dbReference type="EMBL" id="KNB01311.1"/>
    </source>
</evidence>
<dbReference type="KEGG" id="fox:FOXG_18857"/>
<dbReference type="InterPro" id="IPR001138">
    <property type="entry name" value="Zn2Cys6_DnaBD"/>
</dbReference>
<dbReference type="AlphaFoldDB" id="A0A0J9UST2"/>
<sequence>MMPKPAKSSAEGHNRHLQRASGMIRARGGCTNCRRHRKKSDQQRPCCKRCRSLGYECSGYSNPQRWVNYAAVSTVSSNQAPPEVTSSLALPAPPPKYETQMTLLLFHQYVNYGLRMFCKGYSQSWIRPFFLDMSTTSPSVPILSAAIQFYIHQGPSVPVLECIDLALKTFRYEVVSYQDTLKAGILSAGVLLCKLNFLQAQPCTPYIRMISEVYNLNTQINFPVLQQNVAVRHALELLAVMDIPQLVLGRVCPSLGLWKRFREAQDSWEGGRMTGVEVVSGMPMDLLDIFADAEHDHTENLILRLSLWEWQGDTAECLQHNLWDAWRLAGVVDLRRRDRCSRRLQDRQSDHDADESCGDTSVLDRLMAVISIIFDCSRLPKHRHVLIGLIFPLVVASLEVPYLKRHAEAKQIVDNVRNAIKAERTYNLAKVVFQLLDDAWNDGSSWYDIDERARSQGVEVALM</sequence>
<feature type="region of interest" description="Disordered" evidence="2">
    <location>
        <begin position="1"/>
        <end position="21"/>
    </location>
</feature>
<reference evidence="4" key="1">
    <citation type="submission" date="2007-04" db="EMBL/GenBank/DDBJ databases">
        <authorList>
            <consortium name="The Broad Institute Genome Sequencing Platform"/>
            <person name="Birren B."/>
            <person name="Lander E."/>
            <person name="Galagan J."/>
            <person name="Nusbaum C."/>
            <person name="Devon K."/>
            <person name="Ma L.-J."/>
            <person name="Jaffe D."/>
            <person name="Butler J."/>
            <person name="Alvarez P."/>
            <person name="Gnerre S."/>
            <person name="Grabherr M."/>
            <person name="Kleber M."/>
            <person name="Mauceli E."/>
            <person name="Brockman W."/>
            <person name="MacCallum I.A."/>
            <person name="Young S."/>
            <person name="LaButti K."/>
            <person name="DeCaprio D."/>
            <person name="Crawford M."/>
            <person name="Koehrsen M."/>
            <person name="Engels R."/>
            <person name="Montgomery P."/>
            <person name="Pearson M."/>
            <person name="Howarth C."/>
            <person name="Larson L."/>
            <person name="White J."/>
            <person name="O'Leary S."/>
            <person name="Kodira C."/>
            <person name="Zeng Q."/>
            <person name="Yandava C."/>
            <person name="Alvarado L."/>
            <person name="Kistler C."/>
            <person name="Shim W.-B."/>
            <person name="Kang S."/>
            <person name="Woloshuk C."/>
        </authorList>
    </citation>
    <scope>NUCLEOTIDE SEQUENCE</scope>
    <source>
        <strain evidence="4">4287</strain>
    </source>
</reference>